<dbReference type="EMBL" id="MN740595">
    <property type="protein sequence ID" value="QHS78287.1"/>
    <property type="molecule type" value="Genomic_DNA"/>
</dbReference>
<accession>A0A6C0AET1</accession>
<organism evidence="1">
    <name type="scientific">viral metagenome</name>
    <dbReference type="NCBI Taxonomy" id="1070528"/>
    <lineage>
        <taxon>unclassified sequences</taxon>
        <taxon>metagenomes</taxon>
        <taxon>organismal metagenomes</taxon>
    </lineage>
</organism>
<protein>
    <submittedName>
        <fullName evidence="1">Uncharacterized protein</fullName>
    </submittedName>
</protein>
<evidence type="ECO:0000313" key="1">
    <source>
        <dbReference type="EMBL" id="QHS78287.1"/>
    </source>
</evidence>
<sequence>MFFFEATFVKEKYSLSKEPKGFLFFESQIL</sequence>
<reference evidence="1" key="1">
    <citation type="journal article" date="2020" name="Nature">
        <title>Giant virus diversity and host interactions through global metagenomics.</title>
        <authorList>
            <person name="Schulz F."/>
            <person name="Roux S."/>
            <person name="Paez-Espino D."/>
            <person name="Jungbluth S."/>
            <person name="Walsh D.A."/>
            <person name="Denef V.J."/>
            <person name="McMahon K.D."/>
            <person name="Konstantinidis K.T."/>
            <person name="Eloe-Fadrosh E.A."/>
            <person name="Kyrpides N.C."/>
            <person name="Woyke T."/>
        </authorList>
    </citation>
    <scope>NUCLEOTIDE SEQUENCE</scope>
    <source>
        <strain evidence="1">GVMAG-S-1021933-23</strain>
    </source>
</reference>
<name>A0A6C0AET1_9ZZZZ</name>
<proteinExistence type="predicted"/>
<dbReference type="AlphaFoldDB" id="A0A6C0AET1"/>